<dbReference type="Proteomes" id="UP000549971">
    <property type="component" value="Unassembled WGS sequence"/>
</dbReference>
<dbReference type="EMBL" id="JACHMY010000001">
    <property type="protein sequence ID" value="MBB5838241.1"/>
    <property type="molecule type" value="Genomic_DNA"/>
</dbReference>
<gene>
    <name evidence="2" type="ORF">HDA39_004975</name>
</gene>
<organism evidence="2 3">
    <name type="scientific">Kribbella italica</name>
    <dbReference type="NCBI Taxonomy" id="1540520"/>
    <lineage>
        <taxon>Bacteria</taxon>
        <taxon>Bacillati</taxon>
        <taxon>Actinomycetota</taxon>
        <taxon>Actinomycetes</taxon>
        <taxon>Propionibacteriales</taxon>
        <taxon>Kribbellaceae</taxon>
        <taxon>Kribbella</taxon>
    </lineage>
</organism>
<sequence>MTVTTQEDWHTAREQELATKYGWLTVSAFDWLTDSPARVPGLPGTWWTADGQAHVRAGGELTLHGDPLVGTTSAGVPEGASLSWLLYGEVLVELLVRDGRYALRQRDPSAATRTSFTGVPTYPVDPAWVVTGHYTPYNQAEQAEVDTARPDLRAKLKLVGAVHLALGDTAYELAVTAGGDGRLNLAFSDETSEPGAWRTLTAGEVQRDGSVLVDFNRAINPPSAFTAHGICPAPPPGNRLALPVTAGEKRPR</sequence>
<feature type="region of interest" description="Disordered" evidence="1">
    <location>
        <begin position="229"/>
        <end position="252"/>
    </location>
</feature>
<dbReference type="RefSeq" id="WP_184798883.1">
    <property type="nucleotide sequence ID" value="NZ_JACHMY010000001.1"/>
</dbReference>
<evidence type="ECO:0000256" key="1">
    <source>
        <dbReference type="SAM" id="MobiDB-lite"/>
    </source>
</evidence>
<name>A0A7W9J9T7_9ACTN</name>
<dbReference type="Pfam" id="PF07920">
    <property type="entry name" value="DUF1684"/>
    <property type="match status" value="1"/>
</dbReference>
<dbReference type="PANTHER" id="PTHR41913">
    <property type="entry name" value="DUF1684 DOMAIN-CONTAINING PROTEIN"/>
    <property type="match status" value="1"/>
</dbReference>
<dbReference type="PANTHER" id="PTHR41913:SF1">
    <property type="entry name" value="DUF1684 DOMAIN-CONTAINING PROTEIN"/>
    <property type="match status" value="1"/>
</dbReference>
<keyword evidence="3" id="KW-1185">Reference proteome</keyword>
<evidence type="ECO:0000313" key="3">
    <source>
        <dbReference type="Proteomes" id="UP000549971"/>
    </source>
</evidence>
<reference evidence="2 3" key="1">
    <citation type="submission" date="2020-08" db="EMBL/GenBank/DDBJ databases">
        <title>Sequencing the genomes of 1000 actinobacteria strains.</title>
        <authorList>
            <person name="Klenk H.-P."/>
        </authorList>
    </citation>
    <scope>NUCLEOTIDE SEQUENCE [LARGE SCALE GENOMIC DNA]</scope>
    <source>
        <strain evidence="2 3">DSM 28967</strain>
    </source>
</reference>
<dbReference type="InterPro" id="IPR012467">
    <property type="entry name" value="DUF1684"/>
</dbReference>
<proteinExistence type="predicted"/>
<evidence type="ECO:0000313" key="2">
    <source>
        <dbReference type="EMBL" id="MBB5838241.1"/>
    </source>
</evidence>
<accession>A0A7W9J9T7</accession>
<dbReference type="AlphaFoldDB" id="A0A7W9J9T7"/>
<protein>
    <submittedName>
        <fullName evidence="2">Uncharacterized protein (DUF1684 family)</fullName>
    </submittedName>
</protein>
<comment type="caution">
    <text evidence="2">The sequence shown here is derived from an EMBL/GenBank/DDBJ whole genome shotgun (WGS) entry which is preliminary data.</text>
</comment>